<dbReference type="HOGENOM" id="CLU_064909_0_0_11"/>
<feature type="transmembrane region" description="Helical" evidence="1">
    <location>
        <begin position="54"/>
        <end position="72"/>
    </location>
</feature>
<feature type="transmembrane region" description="Helical" evidence="1">
    <location>
        <begin position="231"/>
        <end position="257"/>
    </location>
</feature>
<accession>C7N225</accession>
<proteinExistence type="predicted"/>
<keyword evidence="1" id="KW-1133">Transmembrane helix</keyword>
<reference evidence="2 3" key="1">
    <citation type="journal article" date="2009" name="Stand. Genomic Sci.">
        <title>Complete genome sequence of Slackia heliotrinireducens type strain (RHS 1).</title>
        <authorList>
            <person name="Pukall R."/>
            <person name="Lapidus A."/>
            <person name="Nolan M."/>
            <person name="Copeland A."/>
            <person name="Glavina Del Rio T."/>
            <person name="Lucas S."/>
            <person name="Chen F."/>
            <person name="Tice H."/>
            <person name="Cheng J.F."/>
            <person name="Chertkov O."/>
            <person name="Bruce D."/>
            <person name="Goodwin L."/>
            <person name="Kuske C."/>
            <person name="Brettin T."/>
            <person name="Detter J.C."/>
            <person name="Han C."/>
            <person name="Pitluck S."/>
            <person name="Pati A."/>
            <person name="Mavrommatis K."/>
            <person name="Ivanova N."/>
            <person name="Ovchinnikova G."/>
            <person name="Chen A."/>
            <person name="Palaniappan K."/>
            <person name="Schneider S."/>
            <person name="Rohde M."/>
            <person name="Chain P."/>
            <person name="D'haeseleer P."/>
            <person name="Goker M."/>
            <person name="Bristow J."/>
            <person name="Eisen J.A."/>
            <person name="Markowitz V."/>
            <person name="Kyrpides N.C."/>
            <person name="Klenk H.P."/>
            <person name="Hugenholtz P."/>
        </authorList>
    </citation>
    <scope>NUCLEOTIDE SEQUENCE [LARGE SCALE GENOMIC DNA]</scope>
    <source>
        <strain evidence="3">ATCC 29202 / DSM 20476 / NCTC 11029 / RHS 1</strain>
    </source>
</reference>
<dbReference type="InterPro" id="IPR007059">
    <property type="entry name" value="DmsC"/>
</dbReference>
<feature type="transmembrane region" description="Helical" evidence="1">
    <location>
        <begin position="122"/>
        <end position="141"/>
    </location>
</feature>
<dbReference type="eggNOG" id="COG3302">
    <property type="taxonomic scope" value="Bacteria"/>
</dbReference>
<dbReference type="KEGG" id="shi:Shel_24580"/>
<dbReference type="EMBL" id="CP001684">
    <property type="protein sequence ID" value="ACV23466.1"/>
    <property type="molecule type" value="Genomic_DNA"/>
</dbReference>
<feature type="transmembrane region" description="Helical" evidence="1">
    <location>
        <begin position="189"/>
        <end position="211"/>
    </location>
</feature>
<feature type="transmembrane region" description="Helical" evidence="1">
    <location>
        <begin position="153"/>
        <end position="177"/>
    </location>
</feature>
<dbReference type="PANTHER" id="PTHR38095:SF2">
    <property type="entry name" value="ANAEROBIC DIMETHYL SULFOXIDE REDUCTASE CHAIN C"/>
    <property type="match status" value="1"/>
</dbReference>
<dbReference type="AlphaFoldDB" id="C7N225"/>
<feature type="transmembrane region" description="Helical" evidence="1">
    <location>
        <begin position="269"/>
        <end position="290"/>
    </location>
</feature>
<protein>
    <submittedName>
        <fullName evidence="2">DMSO reductase anchor subunit</fullName>
    </submittedName>
</protein>
<dbReference type="GO" id="GO:0009389">
    <property type="term" value="F:dimethyl sulfoxide reductase activity"/>
    <property type="evidence" value="ECO:0007669"/>
    <property type="project" value="TreeGrafter"/>
</dbReference>
<gene>
    <name evidence="2" type="ordered locus">Shel_24580</name>
</gene>
<dbReference type="STRING" id="471855.Shel_24580"/>
<dbReference type="GO" id="GO:0019645">
    <property type="term" value="P:anaerobic electron transport chain"/>
    <property type="evidence" value="ECO:0007669"/>
    <property type="project" value="InterPro"/>
</dbReference>
<feature type="transmembrane region" description="Helical" evidence="1">
    <location>
        <begin position="92"/>
        <end position="110"/>
    </location>
</feature>
<evidence type="ECO:0000313" key="3">
    <source>
        <dbReference type="Proteomes" id="UP000002026"/>
    </source>
</evidence>
<organism evidence="2 3">
    <name type="scientific">Slackia heliotrinireducens (strain ATCC 29202 / DSM 20476 / NCTC 11029 / RHS 1)</name>
    <name type="common">Peptococcus heliotrinreducens</name>
    <dbReference type="NCBI Taxonomy" id="471855"/>
    <lineage>
        <taxon>Bacteria</taxon>
        <taxon>Bacillati</taxon>
        <taxon>Actinomycetota</taxon>
        <taxon>Coriobacteriia</taxon>
        <taxon>Eggerthellales</taxon>
        <taxon>Eggerthellaceae</taxon>
        <taxon>Slackia</taxon>
    </lineage>
</organism>
<name>C7N225_SLAHD</name>
<dbReference type="GO" id="GO:0005886">
    <property type="term" value="C:plasma membrane"/>
    <property type="evidence" value="ECO:0007669"/>
    <property type="project" value="TreeGrafter"/>
</dbReference>
<dbReference type="RefSeq" id="WP_012799564.1">
    <property type="nucleotide sequence ID" value="NC_013165.1"/>
</dbReference>
<keyword evidence="1" id="KW-0812">Transmembrane</keyword>
<evidence type="ECO:0000313" key="2">
    <source>
        <dbReference type="EMBL" id="ACV23466.1"/>
    </source>
</evidence>
<dbReference type="PANTHER" id="PTHR38095">
    <property type="entry name" value="ANAEROBIC DIMETHYL SULFOXIDE REDUCTASE CHAIN YNFH"/>
    <property type="match status" value="1"/>
</dbReference>
<dbReference type="Pfam" id="PF04976">
    <property type="entry name" value="DmsC"/>
    <property type="match status" value="1"/>
</dbReference>
<keyword evidence="3" id="KW-1185">Reference proteome</keyword>
<feature type="transmembrane region" description="Helical" evidence="1">
    <location>
        <begin position="12"/>
        <end position="34"/>
    </location>
</feature>
<dbReference type="Proteomes" id="UP000002026">
    <property type="component" value="Chromosome"/>
</dbReference>
<sequence length="298" mass="31330">MGLGLHTALQELSLILFTTLTPAGAFACMLLALLQMGSAPSDAQRTRLRHMMGLPLVVSTVGIIASSTHLGTPANALYVITGIGRSPLSNEVACVLVFLVATGAFWLYSFSIKPNAILMKALGTAVAVLGLVCVAGISFAYDQETIVTWTTWMTPVGTALGGLACGIPLFLLTAHLAQAFDAIERMKKPLLGIGITAFASNTACAIAQYAAVSGMSNEFLSVSELAPAYPAFIATYVLCTTCACYLCGMTLLTKGAVDEVAARTRGRRLLLATILAALGFFSLRFVFYMVHMTVGISL</sequence>
<dbReference type="GO" id="GO:0009390">
    <property type="term" value="C:dimethyl sulfoxide reductase complex"/>
    <property type="evidence" value="ECO:0007669"/>
    <property type="project" value="TreeGrafter"/>
</dbReference>
<evidence type="ECO:0000256" key="1">
    <source>
        <dbReference type="SAM" id="Phobius"/>
    </source>
</evidence>
<keyword evidence="1" id="KW-0472">Membrane</keyword>